<feature type="region of interest" description="Disordered" evidence="1">
    <location>
        <begin position="227"/>
        <end position="260"/>
    </location>
</feature>
<feature type="region of interest" description="Disordered" evidence="1">
    <location>
        <begin position="331"/>
        <end position="466"/>
    </location>
</feature>
<feature type="compositionally biased region" description="Basic residues" evidence="1">
    <location>
        <begin position="397"/>
        <end position="419"/>
    </location>
</feature>
<evidence type="ECO:0000313" key="3">
    <source>
        <dbReference type="EMBL" id="KFM72578.1"/>
    </source>
</evidence>
<feature type="compositionally biased region" description="Polar residues" evidence="1">
    <location>
        <begin position="343"/>
        <end position="356"/>
    </location>
</feature>
<feature type="compositionally biased region" description="Basic residues" evidence="1">
    <location>
        <begin position="331"/>
        <end position="342"/>
    </location>
</feature>
<organism evidence="3 4">
    <name type="scientific">Stegodyphus mimosarum</name>
    <name type="common">African social velvet spider</name>
    <dbReference type="NCBI Taxonomy" id="407821"/>
    <lineage>
        <taxon>Eukaryota</taxon>
        <taxon>Metazoa</taxon>
        <taxon>Ecdysozoa</taxon>
        <taxon>Arthropoda</taxon>
        <taxon>Chelicerata</taxon>
        <taxon>Arachnida</taxon>
        <taxon>Araneae</taxon>
        <taxon>Araneomorphae</taxon>
        <taxon>Entelegynae</taxon>
        <taxon>Eresoidea</taxon>
        <taxon>Eresidae</taxon>
        <taxon>Stegodyphus</taxon>
    </lineage>
</organism>
<dbReference type="Pfam" id="PF20262">
    <property type="entry name" value="UNC80_C"/>
    <property type="match status" value="1"/>
</dbReference>
<dbReference type="OrthoDB" id="6416618at2759"/>
<dbReference type="GO" id="GO:0030424">
    <property type="term" value="C:axon"/>
    <property type="evidence" value="ECO:0007669"/>
    <property type="project" value="TreeGrafter"/>
</dbReference>
<sequence length="466" mass="51524">MNLILPLCIRISSGIKDVPKLRHSDIAFALTMVLHALAPISPAQSSATAKGASDSSTTAKSPNRTKMFLFHIGFVGLKILIVCFEKQLGNDWHRIACCIRELGNRMQGGLGLWNFIDFTVTHRTPLYVLLYPMIKCKMLKTICDNEQEYSFQQRIKGKLQGHNLPMPKSHGALFVDMVSELKSLKEDLISWKIGGGKVERLKSTVSTDHSTSDTSQQVGFMYQATRHSEHSGLNQPEQPSETKENPPEGSSRGSPLSPETQEVVLSQPIIGKHHKGLSIKFNPKGGSRQVLRHLLRRSSYPYPEDTNCSEEGLSGKLPAVSEPRLWRKSTFHIKRGGSRKSRVNSGSSLTSMGTARQTEEQDSQGDQTDSVSQPPSCPTSPVGGVQSPDPDSDPHPPRHRLQRQKAPSRKTFRYRKSHRGAGWAAHTEADEESGGESIAMIPTKTQPPLTEEDNPSAVPEVQFIQK</sequence>
<dbReference type="PANTHER" id="PTHR31781">
    <property type="entry name" value="UNC80"/>
    <property type="match status" value="1"/>
</dbReference>
<dbReference type="PANTHER" id="PTHR31781:SF1">
    <property type="entry name" value="PROTEIN UNC-80 HOMOLOG"/>
    <property type="match status" value="1"/>
</dbReference>
<evidence type="ECO:0000313" key="4">
    <source>
        <dbReference type="Proteomes" id="UP000054359"/>
    </source>
</evidence>
<evidence type="ECO:0000256" key="1">
    <source>
        <dbReference type="SAM" id="MobiDB-lite"/>
    </source>
</evidence>
<feature type="compositionally biased region" description="Polar residues" evidence="1">
    <location>
        <begin position="364"/>
        <end position="374"/>
    </location>
</feature>
<feature type="non-terminal residue" evidence="3">
    <location>
        <position position="466"/>
    </location>
</feature>
<dbReference type="AlphaFoldDB" id="A0A087U5D9"/>
<feature type="domain" description="Protein UNC80 C-terminal" evidence="2">
    <location>
        <begin position="1"/>
        <end position="188"/>
    </location>
</feature>
<keyword evidence="4" id="KW-1185">Reference proteome</keyword>
<feature type="compositionally biased region" description="Polar residues" evidence="1">
    <location>
        <begin position="251"/>
        <end position="260"/>
    </location>
</feature>
<dbReference type="OMA" id="YPMIKCK"/>
<name>A0A087U5D9_STEMI</name>
<dbReference type="STRING" id="407821.A0A087U5D9"/>
<proteinExistence type="predicted"/>
<dbReference type="GO" id="GO:0034703">
    <property type="term" value="C:cation channel complex"/>
    <property type="evidence" value="ECO:0007669"/>
    <property type="project" value="TreeGrafter"/>
</dbReference>
<reference evidence="3 4" key="1">
    <citation type="submission" date="2013-11" db="EMBL/GenBank/DDBJ databases">
        <title>Genome sequencing of Stegodyphus mimosarum.</title>
        <authorList>
            <person name="Bechsgaard J."/>
        </authorList>
    </citation>
    <scope>NUCLEOTIDE SEQUENCE [LARGE SCALE GENOMIC DNA]</scope>
</reference>
<dbReference type="GO" id="GO:0055080">
    <property type="term" value="P:monoatomic cation homeostasis"/>
    <property type="evidence" value="ECO:0007669"/>
    <property type="project" value="TreeGrafter"/>
</dbReference>
<accession>A0A087U5D9</accession>
<protein>
    <submittedName>
        <fullName evidence="3">Protein unc-80-like protein</fullName>
    </submittedName>
</protein>
<dbReference type="EMBL" id="KK118255">
    <property type="protein sequence ID" value="KFM72578.1"/>
    <property type="molecule type" value="Genomic_DNA"/>
</dbReference>
<dbReference type="GO" id="GO:0005261">
    <property type="term" value="F:monoatomic cation channel activity"/>
    <property type="evidence" value="ECO:0007669"/>
    <property type="project" value="TreeGrafter"/>
</dbReference>
<dbReference type="InterPro" id="IPR046460">
    <property type="entry name" value="UNC80_C"/>
</dbReference>
<dbReference type="Proteomes" id="UP000054359">
    <property type="component" value="Unassembled WGS sequence"/>
</dbReference>
<gene>
    <name evidence="3" type="ORF">X975_20774</name>
</gene>
<evidence type="ECO:0000259" key="2">
    <source>
        <dbReference type="Pfam" id="PF20262"/>
    </source>
</evidence>